<reference evidence="3 4" key="1">
    <citation type="submission" date="2024-10" db="EMBL/GenBank/DDBJ databases">
        <title>The Natural Products Discovery Center: Release of the First 8490 Sequenced Strains for Exploring Actinobacteria Biosynthetic Diversity.</title>
        <authorList>
            <person name="Kalkreuter E."/>
            <person name="Kautsar S.A."/>
            <person name="Yang D."/>
            <person name="Bader C.D."/>
            <person name="Teijaro C.N."/>
            <person name="Fluegel L."/>
            <person name="Davis C.M."/>
            <person name="Simpson J.R."/>
            <person name="Lauterbach L."/>
            <person name="Steele A.D."/>
            <person name="Gui C."/>
            <person name="Meng S."/>
            <person name="Li G."/>
            <person name="Viehrig K."/>
            <person name="Ye F."/>
            <person name="Su P."/>
            <person name="Kiefer A.F."/>
            <person name="Nichols A."/>
            <person name="Cepeda A.J."/>
            <person name="Yan W."/>
            <person name="Fan B."/>
            <person name="Jiang Y."/>
            <person name="Adhikari A."/>
            <person name="Zheng C.-J."/>
            <person name="Schuster L."/>
            <person name="Cowan T.M."/>
            <person name="Smanski M.J."/>
            <person name="Chevrette M.G."/>
            <person name="De Carvalho L.P.S."/>
            <person name="Shen B."/>
        </authorList>
    </citation>
    <scope>NUCLEOTIDE SEQUENCE [LARGE SCALE GENOMIC DNA]</scope>
    <source>
        <strain evidence="3 4">NPDC019377</strain>
    </source>
</reference>
<dbReference type="RefSeq" id="WP_397058354.1">
    <property type="nucleotide sequence ID" value="NZ_JBIRYL010000001.1"/>
</dbReference>
<feature type="transmembrane region" description="Helical" evidence="2">
    <location>
        <begin position="524"/>
        <end position="546"/>
    </location>
</feature>
<evidence type="ECO:0000313" key="3">
    <source>
        <dbReference type="EMBL" id="MFI2228263.1"/>
    </source>
</evidence>
<proteinExistence type="predicted"/>
<evidence type="ECO:0000256" key="1">
    <source>
        <dbReference type="SAM" id="MobiDB-lite"/>
    </source>
</evidence>
<name>A0ABW7VNT6_9NOCA</name>
<accession>A0ABW7VNT6</accession>
<feature type="compositionally biased region" description="Pro residues" evidence="1">
    <location>
        <begin position="493"/>
        <end position="502"/>
    </location>
</feature>
<keyword evidence="2" id="KW-0472">Membrane</keyword>
<keyword evidence="4" id="KW-1185">Reference proteome</keyword>
<dbReference type="Proteomes" id="UP001611494">
    <property type="component" value="Unassembled WGS sequence"/>
</dbReference>
<sequence>MALLGSPQSRSRRRSAPDTDLLIWTPYACTLVVLADFGSVQHGVLTTGPTGRWQVGDGIADLRTGKSAPNPILRGRRIRNELAALFRRHGLSEQIDVLVVLIPKTGSRITWTPPPPEDGIETVLVRIGRSEGLAEYFERSATGPVRWRGEDIEQAFEVLGAARYLPDPDELDEEGFVFASGTAAGSHTAADAPATPVASGEPGPIAAISAGSALPRGRSVTGDSVGSPRGASVAEDAGSRPPTGGSGVRPAPMAAPDTHPERGGVLRGTDTGPADSGESPIGEERRAGSDTGNSAGVRATDTPVRGRTGSDQPNSGPDAGVQNGRAGQAARETGVRSADTGRGWGDGVSAGATAEPQQRPGVSARETGPEPIARPGSPGIPGEQGGPAAATAEQGGPAVATPGYGSAAAAVYEPEPAVAHGFAGARTDQDTDGHSRIGSRSSGYDGGEFDGPAAAAGSDRDRRIGDRVPAPVRRGLAGLRELPARARRAAAGPRPPARPPRQPWAGRVYGEPARRGKDLRYPAALGLAGVALAAVAATVFAASGFARFDVTEYGALCAGGEGNPAAAPYSAAGPSPVYLGGDLPEYTAFGPSAVWRPIDSAAVQLVACVGQERRGGLVRTCQYPPAPGQPVGRTLNLFTAVYRLTVYEARTGSRLASMEITGDEFGTDPAAAQIDPCRAAAGAPEDGLPGRRYSRPSHQQIEQALTPFVAPASQRIRAAR</sequence>
<feature type="region of interest" description="Disordered" evidence="1">
    <location>
        <begin position="186"/>
        <end position="403"/>
    </location>
</feature>
<organism evidence="3 4">
    <name type="scientific">Nocardia testacea</name>
    <dbReference type="NCBI Taxonomy" id="248551"/>
    <lineage>
        <taxon>Bacteria</taxon>
        <taxon>Bacillati</taxon>
        <taxon>Actinomycetota</taxon>
        <taxon>Actinomycetes</taxon>
        <taxon>Mycobacteriales</taxon>
        <taxon>Nocardiaceae</taxon>
        <taxon>Nocardia</taxon>
    </lineage>
</organism>
<feature type="compositionally biased region" description="Low complexity" evidence="1">
    <location>
        <begin position="186"/>
        <end position="195"/>
    </location>
</feature>
<protein>
    <submittedName>
        <fullName evidence="3">Uncharacterized protein</fullName>
    </submittedName>
</protein>
<keyword evidence="2" id="KW-1133">Transmembrane helix</keyword>
<keyword evidence="2" id="KW-0812">Transmembrane</keyword>
<gene>
    <name evidence="3" type="ORF">ACH49Z_00240</name>
</gene>
<evidence type="ECO:0000313" key="4">
    <source>
        <dbReference type="Proteomes" id="UP001611494"/>
    </source>
</evidence>
<evidence type="ECO:0000256" key="2">
    <source>
        <dbReference type="SAM" id="Phobius"/>
    </source>
</evidence>
<dbReference type="EMBL" id="JBIRYL010000001">
    <property type="protein sequence ID" value="MFI2228263.1"/>
    <property type="molecule type" value="Genomic_DNA"/>
</dbReference>
<comment type="caution">
    <text evidence="3">The sequence shown here is derived from an EMBL/GenBank/DDBJ whole genome shotgun (WGS) entry which is preliminary data.</text>
</comment>
<feature type="region of interest" description="Disordered" evidence="1">
    <location>
        <begin position="420"/>
        <end position="509"/>
    </location>
</feature>